<comment type="caution">
    <text evidence="1">The sequence shown here is derived from an EMBL/GenBank/DDBJ whole genome shotgun (WGS) entry which is preliminary data.</text>
</comment>
<protein>
    <submittedName>
        <fullName evidence="1">Uncharacterized protein</fullName>
    </submittedName>
</protein>
<reference evidence="1 2" key="1">
    <citation type="submission" date="2024-02" db="EMBL/GenBank/DDBJ databases">
        <title>A Gaetbulibacter species isolated from tidal flats and genomic insights of their niches.</title>
        <authorList>
            <person name="Ye Y."/>
        </authorList>
    </citation>
    <scope>NUCLEOTIDE SEQUENCE [LARGE SCALE GENOMIC DNA]</scope>
    <source>
        <strain evidence="1 2">KEM-8</strain>
    </source>
</reference>
<dbReference type="EMBL" id="JBAWKC010000004">
    <property type="protein sequence ID" value="MFH6769595.1"/>
    <property type="molecule type" value="Genomic_DNA"/>
</dbReference>
<keyword evidence="2" id="KW-1185">Reference proteome</keyword>
<dbReference type="Proteomes" id="UP001610104">
    <property type="component" value="Unassembled WGS sequence"/>
</dbReference>
<organism evidence="1 2">
    <name type="scientific">Gaetbulibacter aquiaggeris</name>
    <dbReference type="NCBI Taxonomy" id="1735373"/>
    <lineage>
        <taxon>Bacteria</taxon>
        <taxon>Pseudomonadati</taxon>
        <taxon>Bacteroidota</taxon>
        <taxon>Flavobacteriia</taxon>
        <taxon>Flavobacteriales</taxon>
        <taxon>Flavobacteriaceae</taxon>
        <taxon>Gaetbulibacter</taxon>
    </lineage>
</organism>
<evidence type="ECO:0000313" key="1">
    <source>
        <dbReference type="EMBL" id="MFH6769595.1"/>
    </source>
</evidence>
<accession>A0ABW7MSI6</accession>
<evidence type="ECO:0000313" key="2">
    <source>
        <dbReference type="Proteomes" id="UP001610104"/>
    </source>
</evidence>
<dbReference type="RefSeq" id="WP_395438822.1">
    <property type="nucleotide sequence ID" value="NZ_JBAWKC010000004.1"/>
</dbReference>
<proteinExistence type="predicted"/>
<name>A0ABW7MSI6_9FLAO</name>
<dbReference type="Gene3D" id="2.40.300.10">
    <property type="entry name" value="Head decoration protein D"/>
    <property type="match status" value="1"/>
</dbReference>
<gene>
    <name evidence="1" type="ORF">V8G56_12660</name>
</gene>
<sequence>MKKVIIAIIVLLFITPGVIAQNMPQGMKYQAVARDLSGDILANEKVLLKIKLQDNTNSQKPYYTETHSVITNQFGLFSLIIGKGNIENGTFSKIPWSSQDIWMTIDIKDNKKGDFSTISSSKLLAVPYAFHAATASKIDDGKNNLNNNGPGNTAGVPSQNWSLFGNSKTNPEKDKLGTTDSTDMVFVTNNKERLRITADGQLITGDGKFTIGGNLEVQGDSTLINKDLFVGRNVFLNINEEFDPMGETINYGDLTVFGKANLKKLVIKDDVPDEGQGGYLVTFENTNDDKGDGLLIKLGNRAVKSPEALKTLDSALGELVGEIESGERETVKNLFSGQSISFSYLTDKMTNLSDEEIEETALAVAASACALTAQVGKLLIEEINKVIGFTDRDILVAINGYDPVTCPECVCDACFNDAGDFLIPDDAITDITDPFRFIPEIPTGWLDELAKTCTELFGDKPLLAEKLIFTVEGTPLNEENTFIEFADVDDFHMGAIKAQSLGDWTEDYFNKVFLFEVVNSLRSPNKIKSFGDMKLLAIKTAKSYYEIGVEYSSGNGDYAEWLERQDINESISYGDIVAVKGGKITKDLTHAEQVMAVSHRPIVLGNMPSEEKLHLGNNIAFMGQIPVKIMGPVNTGDYIVGKGEIRGYGVAVSPENMTIEDFKLAVGRSWDANLENGPKMVNTVVGVHNGDYLTILKRYEAKFQESEARLYTVEAKIDMLSGLISHPSN</sequence>